<evidence type="ECO:0000313" key="2">
    <source>
        <dbReference type="EMBL" id="KAJ4443633.1"/>
    </source>
</evidence>
<feature type="compositionally biased region" description="Basic and acidic residues" evidence="1">
    <location>
        <begin position="151"/>
        <end position="161"/>
    </location>
</feature>
<dbReference type="Proteomes" id="UP001148838">
    <property type="component" value="Unassembled WGS sequence"/>
</dbReference>
<accession>A0ABQ8TBN3</accession>
<evidence type="ECO:0000313" key="3">
    <source>
        <dbReference type="Proteomes" id="UP001148838"/>
    </source>
</evidence>
<organism evidence="2 3">
    <name type="scientific">Periplaneta americana</name>
    <name type="common">American cockroach</name>
    <name type="synonym">Blatta americana</name>
    <dbReference type="NCBI Taxonomy" id="6978"/>
    <lineage>
        <taxon>Eukaryota</taxon>
        <taxon>Metazoa</taxon>
        <taxon>Ecdysozoa</taxon>
        <taxon>Arthropoda</taxon>
        <taxon>Hexapoda</taxon>
        <taxon>Insecta</taxon>
        <taxon>Pterygota</taxon>
        <taxon>Neoptera</taxon>
        <taxon>Polyneoptera</taxon>
        <taxon>Dictyoptera</taxon>
        <taxon>Blattodea</taxon>
        <taxon>Blattoidea</taxon>
        <taxon>Blattidae</taxon>
        <taxon>Blattinae</taxon>
        <taxon>Periplaneta</taxon>
    </lineage>
</organism>
<evidence type="ECO:0000256" key="1">
    <source>
        <dbReference type="SAM" id="MobiDB-lite"/>
    </source>
</evidence>
<protein>
    <submittedName>
        <fullName evidence="2">Uncharacterized protein</fullName>
    </submittedName>
</protein>
<name>A0ABQ8TBN3_PERAM</name>
<comment type="caution">
    <text evidence="2">The sequence shown here is derived from an EMBL/GenBank/DDBJ whole genome shotgun (WGS) entry which is preliminary data.</text>
</comment>
<proteinExistence type="predicted"/>
<sequence length="371" mass="41629">MLSGHQAHTLTCEFYIVIPRHDTLHHSTTAWDLLKSLQVVQLVQQLAMAWKKNCVIHEKDNVIKELCDKIALLSDKITLLEHIAKLKESSKSDNMKTQGHGKWFPASDRIHIPFLLWQIPPRSPCQFEAKLPRIGLPQVPLQKPSNIAEQHSTEAGRESQQLRKTAGVRGKTPRKPHPGTRPDRESNLGPLGSELDSLTPQPQRWTWFAQTEAQFASDGLSSSAVDRSWRDLSSSAVDRSWRDLSSSTVNCLRRSVVRDTVNSSKHQWRPVTAVNGCPTNGSCLFTVDRNSKHRFLVDNGSVTHPHLVPDPSSLPLTVSKSLRKCMVSVTLTPRLVSERFVWPIVSEIVIPGIEFTKSTSKPKSPDMSQPH</sequence>
<dbReference type="EMBL" id="JAJSOF020000013">
    <property type="protein sequence ID" value="KAJ4443633.1"/>
    <property type="molecule type" value="Genomic_DNA"/>
</dbReference>
<gene>
    <name evidence="2" type="ORF">ANN_05307</name>
</gene>
<feature type="region of interest" description="Disordered" evidence="1">
    <location>
        <begin position="148"/>
        <end position="196"/>
    </location>
</feature>
<reference evidence="2 3" key="1">
    <citation type="journal article" date="2022" name="Allergy">
        <title>Genome assembly and annotation of Periplaneta americana reveal a comprehensive cockroach allergen profile.</title>
        <authorList>
            <person name="Wang L."/>
            <person name="Xiong Q."/>
            <person name="Saelim N."/>
            <person name="Wang L."/>
            <person name="Nong W."/>
            <person name="Wan A.T."/>
            <person name="Shi M."/>
            <person name="Liu X."/>
            <person name="Cao Q."/>
            <person name="Hui J.H.L."/>
            <person name="Sookrung N."/>
            <person name="Leung T.F."/>
            <person name="Tungtrongchitr A."/>
            <person name="Tsui S.K.W."/>
        </authorList>
    </citation>
    <scope>NUCLEOTIDE SEQUENCE [LARGE SCALE GENOMIC DNA]</scope>
    <source>
        <strain evidence="2">PWHHKU_190912</strain>
    </source>
</reference>
<keyword evidence="3" id="KW-1185">Reference proteome</keyword>